<accession>A0A8C2AJC8</accession>
<feature type="coiled-coil region" evidence="1">
    <location>
        <begin position="230"/>
        <end position="450"/>
    </location>
</feature>
<proteinExistence type="predicted"/>
<dbReference type="InterPro" id="IPR033545">
    <property type="entry name" value="CEP89"/>
</dbReference>
<dbReference type="GO" id="GO:0097539">
    <property type="term" value="C:ciliary transition fiber"/>
    <property type="evidence" value="ECO:0007669"/>
    <property type="project" value="TreeGrafter"/>
</dbReference>
<feature type="coiled-coil region" evidence="1">
    <location>
        <begin position="158"/>
        <end position="185"/>
    </location>
</feature>
<dbReference type="GO" id="GO:0045202">
    <property type="term" value="C:synapse"/>
    <property type="evidence" value="ECO:0007669"/>
    <property type="project" value="GOC"/>
</dbReference>
<sequence length="565" mass="64559">PAVPRTPPPRSPSPSPERPRSALAAAILSSSLMGRTVAIPPPRQRSCSESDCSRADSQTGFEPYAATALYARDTWADSVTGRPPVPSPGHSDDDDDDSDEVEGDEDHVYQSLERQSRADDINVVYAMPLKHRKVQSCVFVWRCLCVECFVLLSESPELQNLRAQAQELVDENDGLKMTVHRLNVELSRYQARFRPLTKDIKGLPVKGPAPPWLLDMKYLSPLLLAYEDHLNAKDKLLKSCEEELQGLRARTEEVIQENEKLHAQVNKSSTVSNKEWRHLQEQARLVLEENQVLIEQLELQHAKAKEAHSKHTLEVCKVSKQLMLLESEKQALEKELEVERKEHHALKTEFQRVRLALEHSLSLAEHNTVTDKLKRQLQDHERLKNSEVEELLARVSTLEAERKTLLLDKTNLNTNIKHMETELQLSQQANRKAQKRISVLKQQVEDSLEKELIAHQYLANIVTLAERTTHERDQLMHMASTLEKDKQGILTRIIESTVSLGKLQEKVKVYKQQASAGVCALGRRLHEQEEDFAGKAANYQREIRHLQSQLRDRQEQLHGALQQKR</sequence>
<keyword evidence="1" id="KW-0175">Coiled coil</keyword>
<dbReference type="Proteomes" id="UP000694700">
    <property type="component" value="Unplaced"/>
</dbReference>
<dbReference type="Ensembl" id="ENSCCRT00015108781.1">
    <property type="protein sequence ID" value="ENSCCRP00015105401.1"/>
    <property type="gene ID" value="ENSCCRG00015042027.1"/>
</dbReference>
<feature type="compositionally biased region" description="Pro residues" evidence="2">
    <location>
        <begin position="1"/>
        <end position="16"/>
    </location>
</feature>
<dbReference type="PANTHER" id="PTHR36170:SF1">
    <property type="entry name" value="CENTROSOMAL PROTEIN OF 89 KDA"/>
    <property type="match status" value="1"/>
</dbReference>
<dbReference type="GO" id="GO:0007005">
    <property type="term" value="P:mitochondrion organization"/>
    <property type="evidence" value="ECO:0007669"/>
    <property type="project" value="InterPro"/>
</dbReference>
<dbReference type="GO" id="GO:0007268">
    <property type="term" value="P:chemical synaptic transmission"/>
    <property type="evidence" value="ECO:0007669"/>
    <property type="project" value="InterPro"/>
</dbReference>
<evidence type="ECO:0000313" key="4">
    <source>
        <dbReference type="Proteomes" id="UP000694700"/>
    </source>
</evidence>
<evidence type="ECO:0000313" key="3">
    <source>
        <dbReference type="Ensembl" id="ENSCCRP00015105401.1"/>
    </source>
</evidence>
<dbReference type="GO" id="GO:0060271">
    <property type="term" value="P:cilium assembly"/>
    <property type="evidence" value="ECO:0007669"/>
    <property type="project" value="InterPro"/>
</dbReference>
<organism evidence="3 4">
    <name type="scientific">Cyprinus carpio</name>
    <name type="common">Common carp</name>
    <dbReference type="NCBI Taxonomy" id="7962"/>
    <lineage>
        <taxon>Eukaryota</taxon>
        <taxon>Metazoa</taxon>
        <taxon>Chordata</taxon>
        <taxon>Craniata</taxon>
        <taxon>Vertebrata</taxon>
        <taxon>Euteleostomi</taxon>
        <taxon>Actinopterygii</taxon>
        <taxon>Neopterygii</taxon>
        <taxon>Teleostei</taxon>
        <taxon>Ostariophysi</taxon>
        <taxon>Cypriniformes</taxon>
        <taxon>Cyprinidae</taxon>
        <taxon>Cyprininae</taxon>
        <taxon>Cyprinus</taxon>
    </lineage>
</organism>
<evidence type="ECO:0000256" key="2">
    <source>
        <dbReference type="SAM" id="MobiDB-lite"/>
    </source>
</evidence>
<feature type="region of interest" description="Disordered" evidence="2">
    <location>
        <begin position="1"/>
        <end position="21"/>
    </location>
</feature>
<reference evidence="3" key="1">
    <citation type="submission" date="2025-08" db="UniProtKB">
        <authorList>
            <consortium name="Ensembl"/>
        </authorList>
    </citation>
    <scope>IDENTIFICATION</scope>
</reference>
<feature type="region of interest" description="Disordered" evidence="2">
    <location>
        <begin position="75"/>
        <end position="113"/>
    </location>
</feature>
<protein>
    <submittedName>
        <fullName evidence="3">Centrosomal protein 89</fullName>
    </submittedName>
</protein>
<feature type="region of interest" description="Disordered" evidence="2">
    <location>
        <begin position="33"/>
        <end position="58"/>
    </location>
</feature>
<dbReference type="GO" id="GO:0005814">
    <property type="term" value="C:centriole"/>
    <property type="evidence" value="ECO:0007669"/>
    <property type="project" value="InterPro"/>
</dbReference>
<feature type="compositionally biased region" description="Acidic residues" evidence="2">
    <location>
        <begin position="92"/>
        <end position="105"/>
    </location>
</feature>
<dbReference type="AlphaFoldDB" id="A0A8C2AJC8"/>
<dbReference type="PANTHER" id="PTHR36170">
    <property type="entry name" value="CENTROSOMAL PROTEIN OF 89 KDA"/>
    <property type="match status" value="1"/>
</dbReference>
<name>A0A8C2AJC8_CYPCA</name>
<evidence type="ECO:0000256" key="1">
    <source>
        <dbReference type="SAM" id="Coils"/>
    </source>
</evidence>
<feature type="coiled-coil region" evidence="1">
    <location>
        <begin position="536"/>
        <end position="563"/>
    </location>
</feature>